<dbReference type="Pfam" id="PF02624">
    <property type="entry name" value="YcaO"/>
    <property type="match status" value="1"/>
</dbReference>
<dbReference type="NCBIfam" id="TIGR03882">
    <property type="entry name" value="cyclo_dehyd_2"/>
    <property type="match status" value="2"/>
</dbReference>
<proteinExistence type="predicted"/>
<evidence type="ECO:0000313" key="3">
    <source>
        <dbReference type="EMBL" id="GFE23072.1"/>
    </source>
</evidence>
<dbReference type="Proteomes" id="UP000429552">
    <property type="component" value="Unassembled WGS sequence"/>
</dbReference>
<dbReference type="Gene3D" id="3.40.50.720">
    <property type="entry name" value="NAD(P)-binding Rossmann-like Domain"/>
    <property type="match status" value="1"/>
</dbReference>
<sequence length="668" mass="71526">MNHADVVVAIAGDGLLHRAVAETLAAEGEFTLRASSGGALDQAGCAALLTVSDAWEADAAHDRYRRDAAAAGIPWLPVWTEVGRAVVGPVVAPGTPGCDRCLRMRRAHAREDWPVVSAVRDRYAAELASEPATLLTGAAAMVTAHLVAARLAALPDADGALPVEASPTGAGSPGHPLPGHPLPGHRPTSEMTVVDLRHLDVSRHRFLPDPCCPHCGGLPDDGPDAAPGTLSPRPTAGRDAGYRLRRPDPQRLREVLADPETGLLRGAGALSAAVPLARAPLALPGGGEPEAGLGTGRDWRAATAAALLEGVERYVSVRPRARRTTVRAAYAEVRDRAVDPRTLGLHPDSHYDLPGFPFRRFGEEQVTDWVWAWSYRRAQPVLLPRSYVYFLSATEQDPAFVFEVSNGCALGGCPEEAQLHGLLEVAERDAFFTAWYRRTPLDAIDPGSAQNRFVPLLAEHLAQSSGHRIHLLDATLDCHIPCVVALAVDEDERPDTPRAAVAAGAHLDPEEAAVRALMELAPHLSLLLSRYPAEQERARRLARDPSLIAHPADHALAAAAPDAFPRLAFLLDGKPPRPFTDVHSGRRLPRPHRDLTDALRDLVQRYLDSGLDVLAVDQTTAELAAWDLSAVKVVVPGTATVTYGPLMRRTEGLPRLTGALSSDPHPFP</sequence>
<evidence type="ECO:0000259" key="2">
    <source>
        <dbReference type="PROSITE" id="PS51664"/>
    </source>
</evidence>
<protein>
    <submittedName>
        <fullName evidence="3">SagD family biosynthesis docking scaffold protein</fullName>
    </submittedName>
    <submittedName>
        <fullName evidence="4">TOMM leader peptide-binding protein</fullName>
    </submittedName>
</protein>
<dbReference type="Gene3D" id="3.30.160.660">
    <property type="match status" value="1"/>
</dbReference>
<dbReference type="InterPro" id="IPR027624">
    <property type="entry name" value="TOMM_cyclo_SagD"/>
</dbReference>
<organism evidence="3 5">
    <name type="scientific">Streptomyces nigrescens</name>
    <dbReference type="NCBI Taxonomy" id="1920"/>
    <lineage>
        <taxon>Bacteria</taxon>
        <taxon>Bacillati</taxon>
        <taxon>Actinomycetota</taxon>
        <taxon>Actinomycetes</taxon>
        <taxon>Kitasatosporales</taxon>
        <taxon>Streptomycetaceae</taxon>
        <taxon>Streptomyces</taxon>
    </lineage>
</organism>
<dbReference type="PANTHER" id="PTHR37809:SF1">
    <property type="entry name" value="RIBOSOMAL PROTEIN S12 METHYLTHIOTRANSFERASE ACCESSORY FACTOR YCAO"/>
    <property type="match status" value="1"/>
</dbReference>
<reference evidence="3 5" key="1">
    <citation type="submission" date="2019-12" db="EMBL/GenBank/DDBJ databases">
        <title>Whole genome shotgun sequence of Streptomyces libani subsp. libani NBRC 13452.</title>
        <authorList>
            <person name="Ichikawa N."/>
            <person name="Kimura A."/>
            <person name="Kitahashi Y."/>
            <person name="Komaki H."/>
            <person name="Tamura T."/>
        </authorList>
    </citation>
    <scope>NUCLEOTIDE SEQUENCE [LARGE SCALE GENOMIC DNA]</scope>
    <source>
        <strain evidence="3 5">NBRC 13452</strain>
    </source>
</reference>
<dbReference type="InterPro" id="IPR003776">
    <property type="entry name" value="YcaO-like_dom"/>
</dbReference>
<dbReference type="InterPro" id="IPR022291">
    <property type="entry name" value="Bacteriocin_synth_cyclodeHase"/>
</dbReference>
<reference evidence="4 6" key="2">
    <citation type="submission" date="2022-12" db="EMBL/GenBank/DDBJ databases">
        <authorList>
            <person name="Ruckert C."/>
            <person name="Busche T."/>
            <person name="Kalinowski J."/>
            <person name="Wittmann C."/>
        </authorList>
    </citation>
    <scope>NUCLEOTIDE SEQUENCE [LARGE SCALE GENOMIC DNA]</scope>
    <source>
        <strain evidence="4 6">DSM 40555</strain>
    </source>
</reference>
<keyword evidence="6" id="KW-1185">Reference proteome</keyword>
<name>A0A640TJI6_STRNI</name>
<dbReference type="EMBL" id="CP114202">
    <property type="protein sequence ID" value="WAT97564.1"/>
    <property type="molecule type" value="Genomic_DNA"/>
</dbReference>
<evidence type="ECO:0000313" key="4">
    <source>
        <dbReference type="EMBL" id="WAT97564.1"/>
    </source>
</evidence>
<dbReference type="RefSeq" id="WP_159487038.1">
    <property type="nucleotide sequence ID" value="NZ_BLIP01000001.1"/>
</dbReference>
<dbReference type="Proteomes" id="UP001210609">
    <property type="component" value="Chromosome"/>
</dbReference>
<dbReference type="NCBIfam" id="TIGR03604">
    <property type="entry name" value="TOMM_cyclo_SagD"/>
    <property type="match status" value="1"/>
</dbReference>
<dbReference type="PROSITE" id="PS51664">
    <property type="entry name" value="YCAO"/>
    <property type="match status" value="1"/>
</dbReference>
<feature type="domain" description="YcaO" evidence="2">
    <location>
        <begin position="294"/>
        <end position="668"/>
    </location>
</feature>
<dbReference type="PANTHER" id="PTHR37809">
    <property type="entry name" value="RIBOSOMAL PROTEIN S12 METHYLTHIOTRANSFERASE ACCESSORY FACTOR YCAO"/>
    <property type="match status" value="1"/>
</dbReference>
<feature type="region of interest" description="Disordered" evidence="1">
    <location>
        <begin position="218"/>
        <end position="243"/>
    </location>
</feature>
<evidence type="ECO:0000313" key="6">
    <source>
        <dbReference type="Proteomes" id="UP001210609"/>
    </source>
</evidence>
<dbReference type="EMBL" id="BLIP01000001">
    <property type="protein sequence ID" value="GFE23072.1"/>
    <property type="molecule type" value="Genomic_DNA"/>
</dbReference>
<dbReference type="AlphaFoldDB" id="A0A640TJI6"/>
<accession>A0A640TJI6</accession>
<dbReference type="Gene3D" id="3.30.1330.230">
    <property type="match status" value="1"/>
</dbReference>
<dbReference type="Gene3D" id="3.30.40.250">
    <property type="match status" value="1"/>
</dbReference>
<evidence type="ECO:0000313" key="5">
    <source>
        <dbReference type="Proteomes" id="UP000429552"/>
    </source>
</evidence>
<evidence type="ECO:0000256" key="1">
    <source>
        <dbReference type="SAM" id="MobiDB-lite"/>
    </source>
</evidence>
<gene>
    <name evidence="3" type="ORF">Sliba_35250</name>
    <name evidence="4" type="ORF">STRLI_003513</name>
</gene>